<evidence type="ECO:0000259" key="2">
    <source>
        <dbReference type="Pfam" id="PF02151"/>
    </source>
</evidence>
<feature type="non-terminal residue" evidence="4">
    <location>
        <position position="203"/>
    </location>
</feature>
<dbReference type="SUPFAM" id="SSF54427">
    <property type="entry name" value="NTF2-like"/>
    <property type="match status" value="1"/>
</dbReference>
<feature type="domain" description="SnoaL-like" evidence="3">
    <location>
        <begin position="62"/>
        <end position="184"/>
    </location>
</feature>
<dbReference type="PANTHER" id="PTHR34957:SF1">
    <property type="entry name" value="NUCLEAR TRANSPORT FACTOR 2 (NTF2) FAMILY PROTEIN"/>
    <property type="match status" value="1"/>
</dbReference>
<evidence type="ECO:0008006" key="6">
    <source>
        <dbReference type="Google" id="ProtNLM"/>
    </source>
</evidence>
<feature type="domain" description="UVR" evidence="2">
    <location>
        <begin position="22"/>
        <end position="51"/>
    </location>
</feature>
<gene>
    <name evidence="4" type="ORF">PCOR1329_LOCUS23984</name>
</gene>
<dbReference type="InterPro" id="IPR037401">
    <property type="entry name" value="SnoaL-like"/>
</dbReference>
<dbReference type="EMBL" id="CAUYUJ010008200">
    <property type="protein sequence ID" value="CAK0823152.1"/>
    <property type="molecule type" value="Genomic_DNA"/>
</dbReference>
<evidence type="ECO:0000256" key="1">
    <source>
        <dbReference type="SAM" id="MobiDB-lite"/>
    </source>
</evidence>
<sequence length="203" mass="22257">GRHPAGGGNGKAGSETPDPVPEELVEELEGKMHELASKGDYVAAAAVRDELCAAQFDDEVHVLSANAELYSAFSARDIDRIKALWLQASYVQCIHPYDQQKPASGYSEVCGSWRRLFDQGRLQRSVVSAENVRVNVRGATATVSCVEQVSSRKARRPQNKMLATNVFRKVQGRWLLIHRHVSHATGVGAFEVPTMAEDADDPE</sequence>
<dbReference type="InterPro" id="IPR036876">
    <property type="entry name" value="UVR_dom_sf"/>
</dbReference>
<feature type="region of interest" description="Disordered" evidence="1">
    <location>
        <begin position="1"/>
        <end position="20"/>
    </location>
</feature>
<dbReference type="Proteomes" id="UP001189429">
    <property type="component" value="Unassembled WGS sequence"/>
</dbReference>
<feature type="non-terminal residue" evidence="4">
    <location>
        <position position="1"/>
    </location>
</feature>
<dbReference type="Pfam" id="PF13474">
    <property type="entry name" value="SnoaL_3"/>
    <property type="match status" value="1"/>
</dbReference>
<evidence type="ECO:0000259" key="3">
    <source>
        <dbReference type="Pfam" id="PF13474"/>
    </source>
</evidence>
<dbReference type="Pfam" id="PF02151">
    <property type="entry name" value="UVR"/>
    <property type="match status" value="1"/>
</dbReference>
<protein>
    <recommendedName>
        <fullName evidence="6">SnoaL-like domain-containing protein</fullName>
    </recommendedName>
</protein>
<evidence type="ECO:0000313" key="4">
    <source>
        <dbReference type="EMBL" id="CAK0823152.1"/>
    </source>
</evidence>
<dbReference type="Gene3D" id="3.10.450.50">
    <property type="match status" value="1"/>
</dbReference>
<name>A0ABN9RXA5_9DINO</name>
<reference evidence="4" key="1">
    <citation type="submission" date="2023-10" db="EMBL/GenBank/DDBJ databases">
        <authorList>
            <person name="Chen Y."/>
            <person name="Shah S."/>
            <person name="Dougan E. K."/>
            <person name="Thang M."/>
            <person name="Chan C."/>
        </authorList>
    </citation>
    <scope>NUCLEOTIDE SEQUENCE [LARGE SCALE GENOMIC DNA]</scope>
</reference>
<proteinExistence type="predicted"/>
<feature type="compositionally biased region" description="Gly residues" evidence="1">
    <location>
        <begin position="1"/>
        <end position="11"/>
    </location>
</feature>
<dbReference type="SUPFAM" id="SSF46600">
    <property type="entry name" value="C-terminal UvrC-binding domain of UvrB"/>
    <property type="match status" value="1"/>
</dbReference>
<dbReference type="PANTHER" id="PTHR34957">
    <property type="entry name" value="NUCLEAR TRANSPORT FACTOR 2 (NTF2) FAMILY PROTEIN"/>
    <property type="match status" value="1"/>
</dbReference>
<dbReference type="InterPro" id="IPR001943">
    <property type="entry name" value="UVR_dom"/>
</dbReference>
<organism evidence="4 5">
    <name type="scientific">Prorocentrum cordatum</name>
    <dbReference type="NCBI Taxonomy" id="2364126"/>
    <lineage>
        <taxon>Eukaryota</taxon>
        <taxon>Sar</taxon>
        <taxon>Alveolata</taxon>
        <taxon>Dinophyceae</taxon>
        <taxon>Prorocentrales</taxon>
        <taxon>Prorocentraceae</taxon>
        <taxon>Prorocentrum</taxon>
    </lineage>
</organism>
<keyword evidence="5" id="KW-1185">Reference proteome</keyword>
<evidence type="ECO:0000313" key="5">
    <source>
        <dbReference type="Proteomes" id="UP001189429"/>
    </source>
</evidence>
<comment type="caution">
    <text evidence="4">The sequence shown here is derived from an EMBL/GenBank/DDBJ whole genome shotgun (WGS) entry which is preliminary data.</text>
</comment>
<dbReference type="InterPro" id="IPR032710">
    <property type="entry name" value="NTF2-like_dom_sf"/>
</dbReference>
<accession>A0ABN9RXA5</accession>